<keyword evidence="3" id="KW-1003">Cell membrane</keyword>
<dbReference type="InterPro" id="IPR037293">
    <property type="entry name" value="Gal_Oxidase_central_sf"/>
</dbReference>
<evidence type="ECO:0000256" key="6">
    <source>
        <dbReference type="ARBA" id="ARBA00034482"/>
    </source>
</evidence>
<dbReference type="PANTHER" id="PTHR32208:SF85">
    <property type="entry name" value="GLYOXAL OXIDASE N-TERMINUS FAMILY PROTEIN, EXPRESSED"/>
    <property type="match status" value="1"/>
</dbReference>
<comment type="similarity">
    <text evidence="6">Belongs to the Hyccin family.</text>
</comment>
<proteinExistence type="inferred from homology"/>
<evidence type="ECO:0000256" key="1">
    <source>
        <dbReference type="ARBA" id="ARBA00004236"/>
    </source>
</evidence>
<evidence type="ECO:0000256" key="4">
    <source>
        <dbReference type="ARBA" id="ARBA00022490"/>
    </source>
</evidence>
<keyword evidence="8" id="KW-0732">Signal</keyword>
<evidence type="ECO:0000256" key="5">
    <source>
        <dbReference type="ARBA" id="ARBA00023136"/>
    </source>
</evidence>
<dbReference type="Pfam" id="PF07250">
    <property type="entry name" value="Glyoxal_oxid_N"/>
    <property type="match status" value="1"/>
</dbReference>
<evidence type="ECO:0000256" key="3">
    <source>
        <dbReference type="ARBA" id="ARBA00022475"/>
    </source>
</evidence>
<reference evidence="10" key="2">
    <citation type="submission" date="2015-03" db="UniProtKB">
        <authorList>
            <consortium name="EnsemblPlants"/>
        </authorList>
    </citation>
    <scope>IDENTIFICATION</scope>
</reference>
<keyword evidence="4" id="KW-0963">Cytoplasm</keyword>
<feature type="domain" description="Glyoxal oxidase N-terminal" evidence="9">
    <location>
        <begin position="63"/>
        <end position="375"/>
    </location>
</feature>
<accession>A0A0D3HIQ0</accession>
<evidence type="ECO:0000313" key="10">
    <source>
        <dbReference type="EnsemblPlants" id="OBART11G04380.1"/>
    </source>
</evidence>
<dbReference type="PANTHER" id="PTHR32208">
    <property type="entry name" value="SECRETED PROTEIN-RELATED"/>
    <property type="match status" value="1"/>
</dbReference>
<organism evidence="10">
    <name type="scientific">Oryza barthii</name>
    <dbReference type="NCBI Taxonomy" id="65489"/>
    <lineage>
        <taxon>Eukaryota</taxon>
        <taxon>Viridiplantae</taxon>
        <taxon>Streptophyta</taxon>
        <taxon>Embryophyta</taxon>
        <taxon>Tracheophyta</taxon>
        <taxon>Spermatophyta</taxon>
        <taxon>Magnoliopsida</taxon>
        <taxon>Liliopsida</taxon>
        <taxon>Poales</taxon>
        <taxon>Poaceae</taxon>
        <taxon>BOP clade</taxon>
        <taxon>Oryzoideae</taxon>
        <taxon>Oryzeae</taxon>
        <taxon>Oryzinae</taxon>
        <taxon>Oryza</taxon>
    </lineage>
</organism>
<feature type="region of interest" description="Disordered" evidence="7">
    <location>
        <begin position="443"/>
        <end position="468"/>
    </location>
</feature>
<dbReference type="PaxDb" id="65489-OBART11G04380.1"/>
<feature type="compositionally biased region" description="Low complexity" evidence="7">
    <location>
        <begin position="669"/>
        <end position="682"/>
    </location>
</feature>
<evidence type="ECO:0000256" key="7">
    <source>
        <dbReference type="SAM" id="MobiDB-lite"/>
    </source>
</evidence>
<evidence type="ECO:0000256" key="2">
    <source>
        <dbReference type="ARBA" id="ARBA00004514"/>
    </source>
</evidence>
<dbReference type="Gramene" id="OBART11G04380.1">
    <property type="protein sequence ID" value="OBART11G04380.1"/>
    <property type="gene ID" value="OBART11G04380"/>
</dbReference>
<keyword evidence="5" id="KW-0472">Membrane</keyword>
<dbReference type="HOGENOM" id="CLU_394008_0_0_1"/>
<dbReference type="GO" id="GO:0005829">
    <property type="term" value="C:cytosol"/>
    <property type="evidence" value="ECO:0007669"/>
    <property type="project" value="UniProtKB-SubCell"/>
</dbReference>
<feature type="region of interest" description="Disordered" evidence="7">
    <location>
        <begin position="669"/>
        <end position="700"/>
    </location>
</feature>
<dbReference type="InterPro" id="IPR011043">
    <property type="entry name" value="Gal_Oxase/kelch_b-propeller"/>
</dbReference>
<feature type="chain" id="PRO_5002273409" description="Glyoxal oxidase N-terminal domain-containing protein" evidence="8">
    <location>
        <begin position="27"/>
        <end position="700"/>
    </location>
</feature>
<sequence length="700" mass="74220">MPKASPFLSLLLLLLITIYIAHGAAGDAIGGDPWQEPEVAQQPAVVLAGEWQLLHQNTGVSAMHMQLLPGDYVLMFDRTDSGPSNISLDALSPCAAAATTALAGGGGGAVDCTAHSVLLDLRSNALRPYPLATNPWCSSAALLPNGTLLQTGGFSNGERIARLFSPSTGWVDLPSFLAVRRWYATDILLADGRVLILGGRRQFNFEFFPHDDAPAPQPTLFPFLEETTDMDAEDNLYPFLHLLPDATVFVFANDRAVVFDPYNRAPLRRLPAIPGGVPRNYPSSGSSVLLPLRPDSPSHAEVLVCGGAYRLALRNGTFAPADRTCGRIAPTDANPVWAMEEMPLPRAMGDMVLLPTGDVLIVNGAAAGTAGWELGASTIPRMYHSSATLDTLGRVLVGGSNPHVGYVFDNAVLLAVYSSEAKNRQGKPVLVQVPDLSVPSLYHTPLSSPSSKSPRRPQPPPIPPPAGNVVVGVLSPPLEPQAAVKSTKRAGIIGVAFEAYYAKISQMPPASKVDSCNAVAAWAGQYCKCRFELDEELEEEEADSLGSVSPLSSEAENGKALEEEMAKMCVNGDTNGRNCGEREGRVPLPWELLQPVMRVLGHCLLAPLNPTEVRDAAAEAVRVVYARACHELVPQAILASRSLIELDKSARKATKEAAAAASGAIVSVGTAGSTASSSRPSSKPNTPGKQRKPDVLLLSK</sequence>
<dbReference type="SUPFAM" id="SSF50965">
    <property type="entry name" value="Galactose oxidase, central domain"/>
    <property type="match status" value="1"/>
</dbReference>
<evidence type="ECO:0000313" key="11">
    <source>
        <dbReference type="Proteomes" id="UP000026960"/>
    </source>
</evidence>
<reference evidence="10" key="1">
    <citation type="journal article" date="2009" name="Rice">
        <title>De Novo Next Generation Sequencing of Plant Genomes.</title>
        <authorList>
            <person name="Rounsley S."/>
            <person name="Marri P.R."/>
            <person name="Yu Y."/>
            <person name="He R."/>
            <person name="Sisneros N."/>
            <person name="Goicoechea J.L."/>
            <person name="Lee S.J."/>
            <person name="Angelova A."/>
            <person name="Kudrna D."/>
            <person name="Luo M."/>
            <person name="Affourtit J."/>
            <person name="Desany B."/>
            <person name="Knight J."/>
            <person name="Niazi F."/>
            <person name="Egholm M."/>
            <person name="Wing R.A."/>
        </authorList>
    </citation>
    <scope>NUCLEOTIDE SEQUENCE [LARGE SCALE GENOMIC DNA]</scope>
    <source>
        <strain evidence="10">cv. IRGC 105608</strain>
    </source>
</reference>
<dbReference type="Proteomes" id="UP000026960">
    <property type="component" value="Chromosome 11"/>
</dbReference>
<dbReference type="EnsemblPlants" id="OBART11G04380.1">
    <property type="protein sequence ID" value="OBART11G04380.1"/>
    <property type="gene ID" value="OBART11G04380"/>
</dbReference>
<evidence type="ECO:0000256" key="8">
    <source>
        <dbReference type="SAM" id="SignalP"/>
    </source>
</evidence>
<dbReference type="AlphaFoldDB" id="A0A0D3HIQ0"/>
<dbReference type="Pfam" id="PF09790">
    <property type="entry name" value="Hyccin"/>
    <property type="match status" value="1"/>
</dbReference>
<dbReference type="InterPro" id="IPR018619">
    <property type="entry name" value="Hyccin"/>
</dbReference>
<dbReference type="GO" id="GO:0005886">
    <property type="term" value="C:plasma membrane"/>
    <property type="evidence" value="ECO:0007669"/>
    <property type="project" value="UniProtKB-SubCell"/>
</dbReference>
<keyword evidence="11" id="KW-1185">Reference proteome</keyword>
<name>A0A0D3HIQ0_9ORYZ</name>
<dbReference type="InterPro" id="IPR009880">
    <property type="entry name" value="Glyoxal_oxidase_N"/>
</dbReference>
<dbReference type="STRING" id="65489.A0A0D3HIQ0"/>
<dbReference type="eggNOG" id="KOG4688">
    <property type="taxonomic scope" value="Eukaryota"/>
</dbReference>
<protein>
    <recommendedName>
        <fullName evidence="9">Glyoxal oxidase N-terminal domain-containing protein</fullName>
    </recommendedName>
</protein>
<feature type="compositionally biased region" description="Pro residues" evidence="7">
    <location>
        <begin position="456"/>
        <end position="466"/>
    </location>
</feature>
<comment type="subcellular location">
    <subcellularLocation>
        <location evidence="1">Cell membrane</location>
    </subcellularLocation>
    <subcellularLocation>
        <location evidence="2">Cytoplasm</location>
        <location evidence="2">Cytosol</location>
    </subcellularLocation>
</comment>
<evidence type="ECO:0000259" key="9">
    <source>
        <dbReference type="Pfam" id="PF07250"/>
    </source>
</evidence>
<feature type="signal peptide" evidence="8">
    <location>
        <begin position="1"/>
        <end position="26"/>
    </location>
</feature>
<dbReference type="Gene3D" id="2.130.10.80">
    <property type="entry name" value="Galactose oxidase/kelch, beta-propeller"/>
    <property type="match status" value="1"/>
</dbReference>